<dbReference type="Gene3D" id="3.10.100.10">
    <property type="entry name" value="Mannose-Binding Protein A, subunit A"/>
    <property type="match status" value="1"/>
</dbReference>
<organism evidence="4">
    <name type="scientific">Notodromas monacha</name>
    <dbReference type="NCBI Taxonomy" id="399045"/>
    <lineage>
        <taxon>Eukaryota</taxon>
        <taxon>Metazoa</taxon>
        <taxon>Ecdysozoa</taxon>
        <taxon>Arthropoda</taxon>
        <taxon>Crustacea</taxon>
        <taxon>Oligostraca</taxon>
        <taxon>Ostracoda</taxon>
        <taxon>Podocopa</taxon>
        <taxon>Podocopida</taxon>
        <taxon>Cypridocopina</taxon>
        <taxon>Cypridoidea</taxon>
        <taxon>Cyprididae</taxon>
        <taxon>Notodromas</taxon>
    </lineage>
</organism>
<evidence type="ECO:0000313" key="4">
    <source>
        <dbReference type="EMBL" id="CAD7283566.1"/>
    </source>
</evidence>
<accession>A0A7R9BXX4</accession>
<protein>
    <recommendedName>
        <fullName evidence="3">C-type lectin domain-containing protein</fullName>
    </recommendedName>
</protein>
<dbReference type="InterPro" id="IPR016187">
    <property type="entry name" value="CTDL_fold"/>
</dbReference>
<name>A0A7R9BXX4_9CRUS</name>
<dbReference type="PANTHER" id="PTHR21407">
    <property type="entry name" value="RE43931P-RELATED"/>
    <property type="match status" value="1"/>
</dbReference>
<evidence type="ECO:0000256" key="1">
    <source>
        <dbReference type="ARBA" id="ARBA00023157"/>
    </source>
</evidence>
<dbReference type="EMBL" id="OA887688">
    <property type="protein sequence ID" value="CAD7283566.1"/>
    <property type="molecule type" value="Genomic_DNA"/>
</dbReference>
<gene>
    <name evidence="4" type="ORF">NMOB1V02_LOCUS11181</name>
</gene>
<dbReference type="OrthoDB" id="8950604at2759"/>
<feature type="non-terminal residue" evidence="4">
    <location>
        <position position="1"/>
    </location>
</feature>
<dbReference type="EMBL" id="CAJPEX010005651">
    <property type="protein sequence ID" value="CAG0923718.1"/>
    <property type="molecule type" value="Genomic_DNA"/>
</dbReference>
<evidence type="ECO:0000256" key="2">
    <source>
        <dbReference type="SAM" id="MobiDB-lite"/>
    </source>
</evidence>
<dbReference type="AlphaFoldDB" id="A0A7R9BXX4"/>
<dbReference type="PROSITE" id="PS00615">
    <property type="entry name" value="C_TYPE_LECTIN_1"/>
    <property type="match status" value="1"/>
</dbReference>
<evidence type="ECO:0000313" key="5">
    <source>
        <dbReference type="Proteomes" id="UP000678499"/>
    </source>
</evidence>
<keyword evidence="5" id="KW-1185">Reference proteome</keyword>
<dbReference type="Proteomes" id="UP000678499">
    <property type="component" value="Unassembled WGS sequence"/>
</dbReference>
<keyword evidence="1" id="KW-1015">Disulfide bond</keyword>
<sequence>MKVDNVEFIWTSGRKCNFDGCDRADLRPILINGWFWSGSGVKMFPTNRRFAGTWSSTGGGGRPQPDNREPQDNSGFGEDEACVAILNNFYQDGVAWHDVACSHKKPFVC</sequence>
<dbReference type="PANTHER" id="PTHR21407:SF1">
    <property type="entry name" value="RE43931P"/>
    <property type="match status" value="1"/>
</dbReference>
<proteinExistence type="predicted"/>
<evidence type="ECO:0000259" key="3">
    <source>
        <dbReference type="PROSITE" id="PS50041"/>
    </source>
</evidence>
<dbReference type="PROSITE" id="PS50041">
    <property type="entry name" value="C_TYPE_LECTIN_2"/>
    <property type="match status" value="1"/>
</dbReference>
<feature type="domain" description="C-type lectin" evidence="3">
    <location>
        <begin position="34"/>
        <end position="109"/>
    </location>
</feature>
<dbReference type="InterPro" id="IPR016186">
    <property type="entry name" value="C-type_lectin-like/link_sf"/>
</dbReference>
<dbReference type="SUPFAM" id="SSF56436">
    <property type="entry name" value="C-type lectin-like"/>
    <property type="match status" value="1"/>
</dbReference>
<dbReference type="InterPro" id="IPR001304">
    <property type="entry name" value="C-type_lectin-like"/>
</dbReference>
<feature type="region of interest" description="Disordered" evidence="2">
    <location>
        <begin position="52"/>
        <end position="76"/>
    </location>
</feature>
<reference evidence="4" key="1">
    <citation type="submission" date="2020-11" db="EMBL/GenBank/DDBJ databases">
        <authorList>
            <person name="Tran Van P."/>
        </authorList>
    </citation>
    <scope>NUCLEOTIDE SEQUENCE</scope>
</reference>
<dbReference type="InterPro" id="IPR018378">
    <property type="entry name" value="C-type_lectin_CS"/>
</dbReference>